<dbReference type="GO" id="GO:0003824">
    <property type="term" value="F:catalytic activity"/>
    <property type="evidence" value="ECO:0007669"/>
    <property type="project" value="InterPro"/>
</dbReference>
<evidence type="ECO:0000259" key="1">
    <source>
        <dbReference type="Pfam" id="PF02911"/>
    </source>
</evidence>
<dbReference type="Gene3D" id="3.40.50.12230">
    <property type="match status" value="1"/>
</dbReference>
<dbReference type="InterPro" id="IPR036477">
    <property type="entry name" value="Formyl_transf_N_sf"/>
</dbReference>
<dbReference type="AlphaFoldDB" id="A0A652YML8"/>
<dbReference type="EMBL" id="VNIQ01000005">
    <property type="protein sequence ID" value="TYQ03120.1"/>
    <property type="molecule type" value="Genomic_DNA"/>
</dbReference>
<feature type="domain" description="Formyl transferase C-terminal" evidence="1">
    <location>
        <begin position="240"/>
        <end position="322"/>
    </location>
</feature>
<proteinExistence type="predicted"/>
<dbReference type="CDD" id="cd06558">
    <property type="entry name" value="crotonase-like"/>
    <property type="match status" value="1"/>
</dbReference>
<sequence>MVSTPRAISSAVSLTVASNDVMSPPATSRQRSGWVSGQRLRTVAAGLFARNQPSESPTPTPTPTRTVLLLVTSDNGLSQRAALVLREAGHRVRTAVVSDAESALVATAPDDFDLIICPYLKVYIPEEIWRRRTTIIIHPGPPGDRGPSSLDWAIADGESTWGVTALQAREELDGGPVWAWRTFDLCAGAPKSAVYNDAVTAAAVECIQEVVDKFGTPDFVPLTSESVPRPVASAKTRPVMKQADRAFSWSQDAPSIMRAINAADGFPGVNTELGLDRVFVYDAHLDAHVDADPGTILEYHHEAIRVATGAGTVWIGQARPEGPAGFKLPATAVVRPGTFVPQVQDSRYPGIDYHRDGDIGYLSFRCYNGAMSTAQCRRLADRLRWAIELDTKVLVLTGDYSGFSNGIHLNVIEAAADQAGEAWSNIKAINSVANQIVNCVDQVIVAAFTGNAGAGGVMLPLGADVVAARDGVVLNPHYATMGLFGSELHTYTLPVRVGDYQARRLLSECQPISIGQARQIGLVDAIGPRDPIRFESWLNKIATDLLVGDRRKAMLEKKRSRLALDPVAPYEQRELEEMKSDMFGDRNGFAEKRRKFVRKL</sequence>
<dbReference type="PANTHER" id="PTHR43388">
    <property type="entry name" value="HYDROGENASE MATURATION FACTOR HOXX"/>
    <property type="match status" value="1"/>
</dbReference>
<name>A0A652YML8_NOCGL</name>
<dbReference type="PANTHER" id="PTHR43388:SF1">
    <property type="entry name" value="HYDROGENASE MATURATION FACTOR HOXX"/>
    <property type="match status" value="1"/>
</dbReference>
<dbReference type="Pfam" id="PF00378">
    <property type="entry name" value="ECH_1"/>
    <property type="match status" value="1"/>
</dbReference>
<dbReference type="InterPro" id="IPR029045">
    <property type="entry name" value="ClpP/crotonase-like_dom_sf"/>
</dbReference>
<dbReference type="InterPro" id="IPR047180">
    <property type="entry name" value="HoxX-like"/>
</dbReference>
<protein>
    <submittedName>
        <fullName evidence="2">Putative two-component system hydrogenase maturation factor HypX/HoxX</fullName>
    </submittedName>
</protein>
<dbReference type="InterPro" id="IPR005793">
    <property type="entry name" value="Formyl_trans_C"/>
</dbReference>
<dbReference type="CDD" id="cd08650">
    <property type="entry name" value="FMT_core_HypX_N"/>
    <property type="match status" value="1"/>
</dbReference>
<accession>A0A652YML8</accession>
<comment type="caution">
    <text evidence="2">The sequence shown here is derived from an EMBL/GenBank/DDBJ whole genome shotgun (WGS) entry which is preliminary data.</text>
</comment>
<organism evidence="2">
    <name type="scientific">Nocardia globerula</name>
    <dbReference type="NCBI Taxonomy" id="1818"/>
    <lineage>
        <taxon>Bacteria</taxon>
        <taxon>Bacillati</taxon>
        <taxon>Actinomycetota</taxon>
        <taxon>Actinomycetes</taxon>
        <taxon>Mycobacteriales</taxon>
        <taxon>Nocardiaceae</taxon>
        <taxon>Nocardia</taxon>
    </lineage>
</organism>
<dbReference type="SUPFAM" id="SSF53328">
    <property type="entry name" value="Formyltransferase"/>
    <property type="match status" value="1"/>
</dbReference>
<dbReference type="SUPFAM" id="SSF52096">
    <property type="entry name" value="ClpP/crotonase"/>
    <property type="match status" value="1"/>
</dbReference>
<dbReference type="InterPro" id="IPR001753">
    <property type="entry name" value="Enoyl-CoA_hydra/iso"/>
</dbReference>
<dbReference type="InterPro" id="IPR011034">
    <property type="entry name" value="Formyl_transferase-like_C_sf"/>
</dbReference>
<gene>
    <name evidence="2" type="ORF">FNL38_105270</name>
</gene>
<reference evidence="2" key="1">
    <citation type="submission" date="2019-07" db="EMBL/GenBank/DDBJ databases">
        <title>Genomic Encyclopedia of Type Strains, Phase IV (KMG-IV): sequencing the most valuable type-strain genomes for metagenomic binning, comparative biology and taxonomic classification.</title>
        <authorList>
            <person name="Goeker M."/>
        </authorList>
    </citation>
    <scope>NUCLEOTIDE SEQUENCE</scope>
    <source>
        <strain evidence="2">DSM 44596</strain>
    </source>
</reference>
<dbReference type="Pfam" id="PF02911">
    <property type="entry name" value="Formyl_trans_C"/>
    <property type="match status" value="1"/>
</dbReference>
<evidence type="ECO:0000313" key="2">
    <source>
        <dbReference type="EMBL" id="TYQ03120.1"/>
    </source>
</evidence>
<dbReference type="Gene3D" id="3.90.226.10">
    <property type="entry name" value="2-enoyl-CoA Hydratase, Chain A, domain 1"/>
    <property type="match status" value="1"/>
</dbReference>
<dbReference type="SUPFAM" id="SSF50486">
    <property type="entry name" value="FMT C-terminal domain-like"/>
    <property type="match status" value="1"/>
</dbReference>